<dbReference type="Proteomes" id="UP000001876">
    <property type="component" value="Unassembled WGS sequence"/>
</dbReference>
<feature type="region of interest" description="Disordered" evidence="1">
    <location>
        <begin position="1"/>
        <end position="52"/>
    </location>
</feature>
<dbReference type="OMA" id="REYHAKS"/>
<keyword evidence="3" id="KW-1185">Reference proteome</keyword>
<organism evidence="3">
    <name type="scientific">Micromonas pusilla (strain CCMP1545)</name>
    <name type="common">Picoplanktonic green alga</name>
    <dbReference type="NCBI Taxonomy" id="564608"/>
    <lineage>
        <taxon>Eukaryota</taxon>
        <taxon>Viridiplantae</taxon>
        <taxon>Chlorophyta</taxon>
        <taxon>Mamiellophyceae</taxon>
        <taxon>Mamiellales</taxon>
        <taxon>Mamiellaceae</taxon>
        <taxon>Micromonas</taxon>
    </lineage>
</organism>
<gene>
    <name evidence="2" type="ORF">MICPUCDRAFT_57381</name>
</gene>
<reference evidence="2 3" key="1">
    <citation type="journal article" date="2009" name="Science">
        <title>Green evolution and dynamic adaptations revealed by genomes of the marine picoeukaryotes Micromonas.</title>
        <authorList>
            <person name="Worden A.Z."/>
            <person name="Lee J.H."/>
            <person name="Mock T."/>
            <person name="Rouze P."/>
            <person name="Simmons M.P."/>
            <person name="Aerts A.L."/>
            <person name="Allen A.E."/>
            <person name="Cuvelier M.L."/>
            <person name="Derelle E."/>
            <person name="Everett M.V."/>
            <person name="Foulon E."/>
            <person name="Grimwood J."/>
            <person name="Gundlach H."/>
            <person name="Henrissat B."/>
            <person name="Napoli C."/>
            <person name="McDonald S.M."/>
            <person name="Parker M.S."/>
            <person name="Rombauts S."/>
            <person name="Salamov A."/>
            <person name="Von Dassow P."/>
            <person name="Badger J.H."/>
            <person name="Coutinho P.M."/>
            <person name="Demir E."/>
            <person name="Dubchak I."/>
            <person name="Gentemann C."/>
            <person name="Eikrem W."/>
            <person name="Gready J.E."/>
            <person name="John U."/>
            <person name="Lanier W."/>
            <person name="Lindquist E.A."/>
            <person name="Lucas S."/>
            <person name="Mayer K.F."/>
            <person name="Moreau H."/>
            <person name="Not F."/>
            <person name="Otillar R."/>
            <person name="Panaud O."/>
            <person name="Pangilinan J."/>
            <person name="Paulsen I."/>
            <person name="Piegu B."/>
            <person name="Poliakov A."/>
            <person name="Robbens S."/>
            <person name="Schmutz J."/>
            <person name="Toulza E."/>
            <person name="Wyss T."/>
            <person name="Zelensky A."/>
            <person name="Zhou K."/>
            <person name="Armbrust E.V."/>
            <person name="Bhattacharya D."/>
            <person name="Goodenough U.W."/>
            <person name="Van de Peer Y."/>
            <person name="Grigoriev I.V."/>
        </authorList>
    </citation>
    <scope>NUCLEOTIDE SEQUENCE [LARGE SCALE GENOMIC DNA]</scope>
    <source>
        <strain evidence="2 3">CCMP1545</strain>
    </source>
</reference>
<dbReference type="EMBL" id="GG663738">
    <property type="protein sequence ID" value="EEH58121.1"/>
    <property type="molecule type" value="Genomic_DNA"/>
</dbReference>
<proteinExistence type="predicted"/>
<dbReference type="GeneID" id="9683242"/>
<feature type="region of interest" description="Disordered" evidence="1">
    <location>
        <begin position="196"/>
        <end position="237"/>
    </location>
</feature>
<accession>C1MQR2</accession>
<evidence type="ECO:0000256" key="1">
    <source>
        <dbReference type="SAM" id="MobiDB-lite"/>
    </source>
</evidence>
<feature type="compositionally biased region" description="Low complexity" evidence="1">
    <location>
        <begin position="225"/>
        <end position="237"/>
    </location>
</feature>
<dbReference type="AlphaFoldDB" id="C1MQR2"/>
<sequence length="237" mass="25261">MARMVYSRPHVDGLRTGPPAEDSELPDDSAVESTSAPAASSSAPPPPPPPLAIAAAAATTATASDAAPGVTHVSAATHAFNSRHAWFDGNGNRIAPDAMRTDVERTQKPPEKIPPKPIEQRRADRIAASKEMWKKINPGYMPNPERSHYDHAFHYDPTHLAVAKGAPLSWKHHLLKTDTAAFVEAVARERVFATAMKEDEKSAEAAAKKKPAGGGEKKEKPPPKAEASPPKTEAAEA</sequence>
<protein>
    <submittedName>
        <fullName evidence="2">Predicted protein</fullName>
    </submittedName>
</protein>
<feature type="compositionally biased region" description="Acidic residues" evidence="1">
    <location>
        <begin position="21"/>
        <end position="30"/>
    </location>
</feature>
<evidence type="ECO:0000313" key="2">
    <source>
        <dbReference type="EMBL" id="EEH58121.1"/>
    </source>
</evidence>
<feature type="compositionally biased region" description="Low complexity" evidence="1">
    <location>
        <begin position="33"/>
        <end position="42"/>
    </location>
</feature>
<dbReference type="RefSeq" id="XP_003058170.1">
    <property type="nucleotide sequence ID" value="XM_003058124.1"/>
</dbReference>
<evidence type="ECO:0000313" key="3">
    <source>
        <dbReference type="Proteomes" id="UP000001876"/>
    </source>
</evidence>
<name>C1MQR2_MICPC</name>
<dbReference type="KEGG" id="mpp:MICPUCDRAFT_57381"/>
<feature type="compositionally biased region" description="Basic and acidic residues" evidence="1">
    <location>
        <begin position="196"/>
        <end position="207"/>
    </location>
</feature>